<dbReference type="GO" id="GO:0016301">
    <property type="term" value="F:kinase activity"/>
    <property type="evidence" value="ECO:0007669"/>
    <property type="project" value="UniProtKB-KW"/>
</dbReference>
<dbReference type="EC" id="2.7.11.1" evidence="1"/>
<dbReference type="SMART" id="SM00220">
    <property type="entry name" value="S_TKc"/>
    <property type="match status" value="1"/>
</dbReference>
<dbReference type="Pfam" id="PF00069">
    <property type="entry name" value="Pkinase"/>
    <property type="match status" value="1"/>
</dbReference>
<sequence length="359" mass="39411">MTDAWAESLIKMTLGGYRLERCIGKGGFGYVFEVVAVDTGTSFAMKVLSPSKAFDAEALLDFDNEGALLAKLNRCSSVINFVDSGSETIPVMLAESAAPVPLPLKFHVLALASGSLDELLASPETRDELAWPARIGLWRGAIKGVHQMHLKSVAHRDLKSSNCLLIVAGGRSEVRLADLGRSKDYARAPRHPADVYLSGRGDLRHAPPEFLLLQGGSAREDFRNADIYGLGSLLAELATGQPMTALAMASWSDVQKLGVEDYRAGRIRDLATLRPQFQSAIDLISETFPQPIRRPAADLLSQLCDPVPSDRRPQRSLGKRYHPDDGLLWLLRRADILSRQLAVAPRRRRMMSRSDERSA</sequence>
<dbReference type="InterPro" id="IPR017441">
    <property type="entry name" value="Protein_kinase_ATP_BS"/>
</dbReference>
<dbReference type="SUPFAM" id="SSF56112">
    <property type="entry name" value="Protein kinase-like (PK-like)"/>
    <property type="match status" value="1"/>
</dbReference>
<keyword evidence="4 7" id="KW-0547">Nucleotide-binding</keyword>
<feature type="domain" description="Protein kinase" evidence="8">
    <location>
        <begin position="17"/>
        <end position="325"/>
    </location>
</feature>
<dbReference type="PROSITE" id="PS00107">
    <property type="entry name" value="PROTEIN_KINASE_ATP"/>
    <property type="match status" value="1"/>
</dbReference>
<comment type="caution">
    <text evidence="9">The sequence shown here is derived from an EMBL/GenBank/DDBJ whole genome shotgun (WGS) entry which is preliminary data.</text>
</comment>
<evidence type="ECO:0000256" key="1">
    <source>
        <dbReference type="ARBA" id="ARBA00012513"/>
    </source>
</evidence>
<evidence type="ECO:0000313" key="10">
    <source>
        <dbReference type="Proteomes" id="UP000675409"/>
    </source>
</evidence>
<evidence type="ECO:0000256" key="6">
    <source>
        <dbReference type="ARBA" id="ARBA00022840"/>
    </source>
</evidence>
<evidence type="ECO:0000256" key="3">
    <source>
        <dbReference type="ARBA" id="ARBA00022679"/>
    </source>
</evidence>
<evidence type="ECO:0000256" key="4">
    <source>
        <dbReference type="ARBA" id="ARBA00022741"/>
    </source>
</evidence>
<dbReference type="InterPro" id="IPR008271">
    <property type="entry name" value="Ser/Thr_kinase_AS"/>
</dbReference>
<dbReference type="PROSITE" id="PS00108">
    <property type="entry name" value="PROTEIN_KINASE_ST"/>
    <property type="match status" value="1"/>
</dbReference>
<dbReference type="InterPro" id="IPR000719">
    <property type="entry name" value="Prot_kinase_dom"/>
</dbReference>
<organism evidence="9 10">
    <name type="scientific">Myceligenerans indicum</name>
    <dbReference type="NCBI Taxonomy" id="2593663"/>
    <lineage>
        <taxon>Bacteria</taxon>
        <taxon>Bacillati</taxon>
        <taxon>Actinomycetota</taxon>
        <taxon>Actinomycetes</taxon>
        <taxon>Micrococcales</taxon>
        <taxon>Promicromonosporaceae</taxon>
        <taxon>Myceligenerans</taxon>
    </lineage>
</organism>
<dbReference type="PROSITE" id="PS50011">
    <property type="entry name" value="PROTEIN_KINASE_DOM"/>
    <property type="match status" value="1"/>
</dbReference>
<protein>
    <recommendedName>
        <fullName evidence="1">non-specific serine/threonine protein kinase</fullName>
        <ecNumber evidence="1">2.7.11.1</ecNumber>
    </recommendedName>
</protein>
<keyword evidence="6 7" id="KW-0067">ATP-binding</keyword>
<accession>A0ABS1LJ08</accession>
<dbReference type="RefSeq" id="WP_201846044.1">
    <property type="nucleotide sequence ID" value="NZ_JABBYC010000009.1"/>
</dbReference>
<dbReference type="InterPro" id="IPR011009">
    <property type="entry name" value="Kinase-like_dom_sf"/>
</dbReference>
<proteinExistence type="predicted"/>
<keyword evidence="10" id="KW-1185">Reference proteome</keyword>
<keyword evidence="3" id="KW-0808">Transferase</keyword>
<evidence type="ECO:0000256" key="2">
    <source>
        <dbReference type="ARBA" id="ARBA00022527"/>
    </source>
</evidence>
<name>A0ABS1LJ08_9MICO</name>
<dbReference type="EMBL" id="JABBYC010000009">
    <property type="protein sequence ID" value="MBL0886206.1"/>
    <property type="molecule type" value="Genomic_DNA"/>
</dbReference>
<dbReference type="PANTHER" id="PTHR43289">
    <property type="entry name" value="MITOGEN-ACTIVATED PROTEIN KINASE KINASE KINASE 20-RELATED"/>
    <property type="match status" value="1"/>
</dbReference>
<keyword evidence="2" id="KW-0723">Serine/threonine-protein kinase</keyword>
<evidence type="ECO:0000256" key="7">
    <source>
        <dbReference type="PROSITE-ProRule" id="PRU10141"/>
    </source>
</evidence>
<dbReference type="Gene3D" id="1.10.510.10">
    <property type="entry name" value="Transferase(Phosphotransferase) domain 1"/>
    <property type="match status" value="1"/>
</dbReference>
<dbReference type="Gene3D" id="3.30.200.20">
    <property type="entry name" value="Phosphorylase Kinase, domain 1"/>
    <property type="match status" value="1"/>
</dbReference>
<dbReference type="PANTHER" id="PTHR43289:SF6">
    <property type="entry name" value="SERINE_THREONINE-PROTEIN KINASE NEKL-3"/>
    <property type="match status" value="1"/>
</dbReference>
<feature type="binding site" evidence="7">
    <location>
        <position position="46"/>
    </location>
    <ligand>
        <name>ATP</name>
        <dbReference type="ChEBI" id="CHEBI:30616"/>
    </ligand>
</feature>
<evidence type="ECO:0000313" key="9">
    <source>
        <dbReference type="EMBL" id="MBL0886206.1"/>
    </source>
</evidence>
<keyword evidence="5 9" id="KW-0418">Kinase</keyword>
<evidence type="ECO:0000259" key="8">
    <source>
        <dbReference type="PROSITE" id="PS50011"/>
    </source>
</evidence>
<gene>
    <name evidence="9" type="ORF">HGK34_07970</name>
</gene>
<evidence type="ECO:0000256" key="5">
    <source>
        <dbReference type="ARBA" id="ARBA00022777"/>
    </source>
</evidence>
<dbReference type="Proteomes" id="UP000675409">
    <property type="component" value="Unassembled WGS sequence"/>
</dbReference>
<reference evidence="9 10" key="1">
    <citation type="journal article" date="2021" name="Arch. Microbiol.">
        <title>Myceligenerans indicum sp. nov., an actinobacterium isolated from mangrove sediment of Sundarbans, India.</title>
        <authorList>
            <person name="Asha K."/>
            <person name="Bhadury P."/>
        </authorList>
    </citation>
    <scope>NUCLEOTIDE SEQUENCE [LARGE SCALE GENOMIC DNA]</scope>
    <source>
        <strain evidence="9 10">I2</strain>
    </source>
</reference>